<keyword evidence="3" id="KW-1185">Reference proteome</keyword>
<comment type="caution">
    <text evidence="2">The sequence shown here is derived from an EMBL/GenBank/DDBJ whole genome shotgun (WGS) entry which is preliminary data.</text>
</comment>
<proteinExistence type="predicted"/>
<evidence type="ECO:0000256" key="1">
    <source>
        <dbReference type="SAM" id="MobiDB-lite"/>
    </source>
</evidence>
<organism evidence="2 3">
    <name type="scientific">Riccia fluitans</name>
    <dbReference type="NCBI Taxonomy" id="41844"/>
    <lineage>
        <taxon>Eukaryota</taxon>
        <taxon>Viridiplantae</taxon>
        <taxon>Streptophyta</taxon>
        <taxon>Embryophyta</taxon>
        <taxon>Marchantiophyta</taxon>
        <taxon>Marchantiopsida</taxon>
        <taxon>Marchantiidae</taxon>
        <taxon>Marchantiales</taxon>
        <taxon>Ricciaceae</taxon>
        <taxon>Riccia</taxon>
    </lineage>
</organism>
<evidence type="ECO:0000313" key="3">
    <source>
        <dbReference type="Proteomes" id="UP001605036"/>
    </source>
</evidence>
<dbReference type="AlphaFoldDB" id="A0ABD1XSB2"/>
<evidence type="ECO:0000313" key="2">
    <source>
        <dbReference type="EMBL" id="KAL2611843.1"/>
    </source>
</evidence>
<feature type="compositionally biased region" description="Polar residues" evidence="1">
    <location>
        <begin position="14"/>
        <end position="23"/>
    </location>
</feature>
<reference evidence="2 3" key="1">
    <citation type="submission" date="2024-09" db="EMBL/GenBank/DDBJ databases">
        <title>Chromosome-scale assembly of Riccia fluitans.</title>
        <authorList>
            <person name="Paukszto L."/>
            <person name="Sawicki J."/>
            <person name="Karawczyk K."/>
            <person name="Piernik-Szablinska J."/>
            <person name="Szczecinska M."/>
            <person name="Mazdziarz M."/>
        </authorList>
    </citation>
    <scope>NUCLEOTIDE SEQUENCE [LARGE SCALE GENOMIC DNA]</scope>
    <source>
        <strain evidence="2">Rf_01</strain>
        <tissue evidence="2">Aerial parts of the thallus</tissue>
    </source>
</reference>
<dbReference type="EMBL" id="JBHFFA010000007">
    <property type="protein sequence ID" value="KAL2611843.1"/>
    <property type="molecule type" value="Genomic_DNA"/>
</dbReference>
<gene>
    <name evidence="2" type="ORF">R1flu_023535</name>
</gene>
<sequence>MRTDAEGPRRTCDPPQTNRGMGTVMNSKQSLTYVATTQRCGRRRFVETTSGEAENGEQTTRANYKHKTRIINQQAHETGTVEADEKS</sequence>
<protein>
    <submittedName>
        <fullName evidence="2">Uncharacterized protein</fullName>
    </submittedName>
</protein>
<accession>A0ABD1XSB2</accession>
<feature type="compositionally biased region" description="Basic and acidic residues" evidence="1">
    <location>
        <begin position="1"/>
        <end position="12"/>
    </location>
</feature>
<dbReference type="Proteomes" id="UP001605036">
    <property type="component" value="Unassembled WGS sequence"/>
</dbReference>
<feature type="region of interest" description="Disordered" evidence="1">
    <location>
        <begin position="1"/>
        <end position="23"/>
    </location>
</feature>
<name>A0ABD1XSB2_9MARC</name>